<dbReference type="GO" id="GO:0016052">
    <property type="term" value="P:carbohydrate catabolic process"/>
    <property type="evidence" value="ECO:0007669"/>
    <property type="project" value="InterPro"/>
</dbReference>
<proteinExistence type="inferred from homology"/>
<evidence type="ECO:0000256" key="3">
    <source>
        <dbReference type="ARBA" id="ARBA00012350"/>
    </source>
</evidence>
<evidence type="ECO:0000256" key="7">
    <source>
        <dbReference type="ARBA" id="ARBA00023295"/>
    </source>
</evidence>
<dbReference type="PANTHER" id="PTHR12145:SF36">
    <property type="entry name" value="MANNAN ENDO-1,6-ALPHA-MANNOSIDASE DCW1"/>
    <property type="match status" value="1"/>
</dbReference>
<dbReference type="AlphaFoldDB" id="W9HN35"/>
<feature type="compositionally biased region" description="Low complexity" evidence="8">
    <location>
        <begin position="435"/>
        <end position="449"/>
    </location>
</feature>
<evidence type="ECO:0000256" key="5">
    <source>
        <dbReference type="ARBA" id="ARBA00022801"/>
    </source>
</evidence>
<comment type="similarity">
    <text evidence="2">Belongs to the glycosyl hydrolase 76 family.</text>
</comment>
<evidence type="ECO:0000256" key="2">
    <source>
        <dbReference type="ARBA" id="ARBA00009699"/>
    </source>
</evidence>
<keyword evidence="5" id="KW-0378">Hydrolase</keyword>
<evidence type="ECO:0000256" key="8">
    <source>
        <dbReference type="SAM" id="MobiDB-lite"/>
    </source>
</evidence>
<sequence length="479" mass="52318">MIKAFASAPIPKVAVTLSIFSTLVSYFRRNTMGVFQKGAGLVLFLAQFAPVQSMKLDSKDGILDASKGLAGDLISFYKGNETGQTPGLLPERTMGTDGYYWYQSGAFMGSFVDYWQLTGDKTYNKLVTEGIQWQVGKGKDFMPANNTASMGNDDQSIWAFAALTAAEYGYPEPSEGQPEWLDLAVAVWEEQRARWDTEVAQKTCNGGLRWQIMMTNAGFDYKSTLANVLFFNLGARLARLTSNETYADYASKTWDWLETSELIDKETWAVYDGAQATEATKNCSNVNQIQWSANSAGLTMGAAFMYNFTEGSDEWRKRTENLASATLETFFKKNGDFNEIACANSKGKCPRDIVMYKGFTHRWLAVATQVAPFTASSILPILRKSAEGLKAEGNGGDALEQKFSNFVVVSNLLIDDSSAPGHQNETGKTDKAEDSPSSTSTPASKSSSAEAEGNSAINLTGSSSFLALSVLIMASQWIL</sequence>
<keyword evidence="6" id="KW-0325">Glycoprotein</keyword>
<dbReference type="GO" id="GO:0009272">
    <property type="term" value="P:fungal-type cell wall biogenesis"/>
    <property type="evidence" value="ECO:0007669"/>
    <property type="project" value="TreeGrafter"/>
</dbReference>
<dbReference type="InterPro" id="IPR008928">
    <property type="entry name" value="6-hairpin_glycosidase_sf"/>
</dbReference>
<dbReference type="Pfam" id="PF03663">
    <property type="entry name" value="Glyco_hydro_76"/>
    <property type="match status" value="1"/>
</dbReference>
<evidence type="ECO:0000256" key="6">
    <source>
        <dbReference type="ARBA" id="ARBA00023180"/>
    </source>
</evidence>
<dbReference type="InterPro" id="IPR014480">
    <property type="entry name" value="Mannan-1_6-alpha_mannosidase"/>
</dbReference>
<comment type="catalytic activity">
    <reaction evidence="1">
        <text>Random hydrolysis of (1-&gt;6)-alpha-D-mannosidic linkages in unbranched (1-&gt;6)-mannans.</text>
        <dbReference type="EC" id="3.2.1.101"/>
    </reaction>
</comment>
<evidence type="ECO:0000256" key="1">
    <source>
        <dbReference type="ARBA" id="ARBA00001452"/>
    </source>
</evidence>
<dbReference type="InterPro" id="IPR005198">
    <property type="entry name" value="Glyco_hydro_76"/>
</dbReference>
<feature type="region of interest" description="Disordered" evidence="8">
    <location>
        <begin position="417"/>
        <end position="453"/>
    </location>
</feature>
<name>W9HN35_FUSOX</name>
<dbReference type="Gene3D" id="1.50.10.20">
    <property type="match status" value="1"/>
</dbReference>
<evidence type="ECO:0000313" key="9">
    <source>
        <dbReference type="EMBL" id="EWY83707.1"/>
    </source>
</evidence>
<dbReference type="SUPFAM" id="SSF48208">
    <property type="entry name" value="Six-hairpin glycosidases"/>
    <property type="match status" value="1"/>
</dbReference>
<feature type="compositionally biased region" description="Basic and acidic residues" evidence="8">
    <location>
        <begin position="425"/>
        <end position="434"/>
    </location>
</feature>
<accession>W9HN35</accession>
<keyword evidence="7" id="KW-0326">Glycosidase</keyword>
<gene>
    <name evidence="9" type="ORF">FOYG_13504</name>
</gene>
<reference evidence="9 10" key="1">
    <citation type="submission" date="2011-06" db="EMBL/GenBank/DDBJ databases">
        <title>The Genome Sequence of Fusarium oxysporum FOSC 3-a.</title>
        <authorList>
            <consortium name="The Broad Institute Genome Sequencing Platform"/>
            <person name="Ma L.-J."/>
            <person name="Gale L.R."/>
            <person name="Schwartz D.C."/>
            <person name="Zhou S."/>
            <person name="Corby-Kistler H."/>
            <person name="Young S.K."/>
            <person name="Zeng Q."/>
            <person name="Gargeya S."/>
            <person name="Fitzgerald M."/>
            <person name="Haas B."/>
            <person name="Abouelleil A."/>
            <person name="Alvarado L."/>
            <person name="Arachchi H.M."/>
            <person name="Berlin A."/>
            <person name="Brown A."/>
            <person name="Chapman S.B."/>
            <person name="Chen Z."/>
            <person name="Dunbar C."/>
            <person name="Freedman E."/>
            <person name="Gearin G."/>
            <person name="Gellesch M."/>
            <person name="Goldberg J."/>
            <person name="Griggs A."/>
            <person name="Gujja S."/>
            <person name="Heiman D."/>
            <person name="Howarth C."/>
            <person name="Larson L."/>
            <person name="Lui A."/>
            <person name="MacDonald P.J.P."/>
            <person name="Mehta T."/>
            <person name="Montmayeur A."/>
            <person name="Murphy C."/>
            <person name="Neiman D."/>
            <person name="Pearson M."/>
            <person name="Priest M."/>
            <person name="Roberts A."/>
            <person name="Saif S."/>
            <person name="Shea T."/>
            <person name="Shenoy N."/>
            <person name="Sisk P."/>
            <person name="Stolte C."/>
            <person name="Sykes S."/>
            <person name="Wortman J."/>
            <person name="Nusbaum C."/>
            <person name="Birren B."/>
        </authorList>
    </citation>
    <scope>NUCLEOTIDE SEQUENCE [LARGE SCALE GENOMIC DNA]</scope>
    <source>
        <strain evidence="10">FOSC 3-a</strain>
    </source>
</reference>
<dbReference type="PANTHER" id="PTHR12145">
    <property type="entry name" value="MANNAN ENDO-1,6-ALPHA-MANNOSIDASE DCW1"/>
    <property type="match status" value="1"/>
</dbReference>
<dbReference type="OrthoDB" id="4187847at2759"/>
<evidence type="ECO:0000313" key="10">
    <source>
        <dbReference type="Proteomes" id="UP000030753"/>
    </source>
</evidence>
<dbReference type="EMBL" id="JH717847">
    <property type="protein sequence ID" value="EWY83707.1"/>
    <property type="molecule type" value="Genomic_DNA"/>
</dbReference>
<evidence type="ECO:0000256" key="4">
    <source>
        <dbReference type="ARBA" id="ARBA00022729"/>
    </source>
</evidence>
<dbReference type="GO" id="GO:0008496">
    <property type="term" value="F:mannan endo-1,6-alpha-mannosidase activity"/>
    <property type="evidence" value="ECO:0007669"/>
    <property type="project" value="UniProtKB-EC"/>
</dbReference>
<dbReference type="HOGENOM" id="CLU_025694_1_2_1"/>
<organism evidence="9 10">
    <name type="scientific">Fusarium oxysporum NRRL 32931</name>
    <dbReference type="NCBI Taxonomy" id="660029"/>
    <lineage>
        <taxon>Eukaryota</taxon>
        <taxon>Fungi</taxon>
        <taxon>Dikarya</taxon>
        <taxon>Ascomycota</taxon>
        <taxon>Pezizomycotina</taxon>
        <taxon>Sordariomycetes</taxon>
        <taxon>Hypocreomycetidae</taxon>
        <taxon>Hypocreales</taxon>
        <taxon>Nectriaceae</taxon>
        <taxon>Fusarium</taxon>
        <taxon>Fusarium oxysporum species complex</taxon>
    </lineage>
</organism>
<keyword evidence="4" id="KW-0732">Signal</keyword>
<protein>
    <recommendedName>
        <fullName evidence="3">mannan endo-1,6-alpha-mannosidase</fullName>
        <ecNumber evidence="3">3.2.1.101</ecNumber>
    </recommendedName>
</protein>
<dbReference type="Proteomes" id="UP000030753">
    <property type="component" value="Unassembled WGS sequence"/>
</dbReference>
<dbReference type="EC" id="3.2.1.101" evidence="3"/>